<feature type="transmembrane region" description="Helical" evidence="6">
    <location>
        <begin position="93"/>
        <end position="109"/>
    </location>
</feature>
<dbReference type="SUPFAM" id="SSF103473">
    <property type="entry name" value="MFS general substrate transporter"/>
    <property type="match status" value="1"/>
</dbReference>
<keyword evidence="4 6" id="KW-0472">Membrane</keyword>
<feature type="transmembrane region" description="Helical" evidence="6">
    <location>
        <begin position="273"/>
        <end position="294"/>
    </location>
</feature>
<reference evidence="9" key="1">
    <citation type="journal article" date="2019" name="Int. J. Syst. Evol. Microbiol.">
        <title>The Global Catalogue of Microorganisms (GCM) 10K type strain sequencing project: providing services to taxonomists for standard genome sequencing and annotation.</title>
        <authorList>
            <consortium name="The Broad Institute Genomics Platform"/>
            <consortium name="The Broad Institute Genome Sequencing Center for Infectious Disease"/>
            <person name="Wu L."/>
            <person name="Ma J."/>
        </authorList>
    </citation>
    <scope>NUCLEOTIDE SEQUENCE [LARGE SCALE GENOMIC DNA]</scope>
    <source>
        <strain evidence="9">JCM 14326</strain>
    </source>
</reference>
<feature type="transmembrane region" description="Helical" evidence="6">
    <location>
        <begin position="174"/>
        <end position="192"/>
    </location>
</feature>
<feature type="transmembrane region" description="Helical" evidence="6">
    <location>
        <begin position="12"/>
        <end position="33"/>
    </location>
</feature>
<keyword evidence="3 6" id="KW-1133">Transmembrane helix</keyword>
<sequence>MTPVTARRTLLTLSFTRWFPVGLVVGVTTLLPLERGLTVAEALAAAAVTGFVVFALELPTSGFADAFGRRRVYLAAAVVQIGAAILFTAAHSFWAFVLASAAFGIFRALDSGPLEAWYVDTVHRTRRGTDTDISRALAAAGAVLGVSIAIGALIGGGLIWWHPVPAWSALTLPYAVYAALACGHLVAVALLMKEPPLREPSVADSSLTNPPVAGSPVTGSPAASPPPGNPPVGKPPASHPTATPRPLTVVSAGIHDTLATIADGIRLLRTNRVLLGLVLVEVFWSLAMIVFETFQPIRLAEILAGTGAENGEAAAGALNGPVTAVGWAVFAGGSALAGLASPRLGVTRTAILARVLNGLGAVVMGLVTGPAGLIAAYLFTYALHGSAGPMHSALLHREAEARNRATVLSLNSMVAFGAFSVGAVALGQLAGTTSNQTAMVAAGALSVLGAFCYLPTLRRERPPA</sequence>
<organism evidence="8 9">
    <name type="scientific">Myceligenerans crystallogenes</name>
    <dbReference type="NCBI Taxonomy" id="316335"/>
    <lineage>
        <taxon>Bacteria</taxon>
        <taxon>Bacillati</taxon>
        <taxon>Actinomycetota</taxon>
        <taxon>Actinomycetes</taxon>
        <taxon>Micrococcales</taxon>
        <taxon>Promicromonosporaceae</taxon>
        <taxon>Myceligenerans</taxon>
    </lineage>
</organism>
<dbReference type="Gene3D" id="1.20.1250.20">
    <property type="entry name" value="MFS general substrate transporter like domains"/>
    <property type="match status" value="1"/>
</dbReference>
<feature type="transmembrane region" description="Helical" evidence="6">
    <location>
        <begin position="39"/>
        <end position="59"/>
    </location>
</feature>
<dbReference type="EMBL" id="BAAANL010000002">
    <property type="protein sequence ID" value="GAA1857487.1"/>
    <property type="molecule type" value="Genomic_DNA"/>
</dbReference>
<evidence type="ECO:0000313" key="9">
    <source>
        <dbReference type="Proteomes" id="UP001501094"/>
    </source>
</evidence>
<evidence type="ECO:0000256" key="5">
    <source>
        <dbReference type="SAM" id="MobiDB-lite"/>
    </source>
</evidence>
<feature type="transmembrane region" description="Helical" evidence="6">
    <location>
        <begin position="136"/>
        <end position="162"/>
    </location>
</feature>
<gene>
    <name evidence="8" type="ORF">GCM10009751_13600</name>
</gene>
<evidence type="ECO:0000256" key="4">
    <source>
        <dbReference type="ARBA" id="ARBA00023136"/>
    </source>
</evidence>
<feature type="compositionally biased region" description="Pro residues" evidence="5">
    <location>
        <begin position="223"/>
        <end position="238"/>
    </location>
</feature>
<comment type="subcellular location">
    <subcellularLocation>
        <location evidence="1">Cell membrane</location>
        <topology evidence="1">Multi-pass membrane protein</topology>
    </subcellularLocation>
</comment>
<dbReference type="InterPro" id="IPR011701">
    <property type="entry name" value="MFS"/>
</dbReference>
<dbReference type="Proteomes" id="UP001501094">
    <property type="component" value="Unassembled WGS sequence"/>
</dbReference>
<feature type="transmembrane region" description="Helical" evidence="6">
    <location>
        <begin position="407"/>
        <end position="430"/>
    </location>
</feature>
<feature type="domain" description="Major facilitator superfamily (MFS) profile" evidence="7">
    <location>
        <begin position="6"/>
        <end position="461"/>
    </location>
</feature>
<evidence type="ECO:0000259" key="7">
    <source>
        <dbReference type="PROSITE" id="PS50850"/>
    </source>
</evidence>
<dbReference type="PROSITE" id="PS50850">
    <property type="entry name" value="MFS"/>
    <property type="match status" value="1"/>
</dbReference>
<feature type="transmembrane region" description="Helical" evidence="6">
    <location>
        <begin position="436"/>
        <end position="454"/>
    </location>
</feature>
<dbReference type="PROSITE" id="PS00216">
    <property type="entry name" value="SUGAR_TRANSPORT_1"/>
    <property type="match status" value="1"/>
</dbReference>
<comment type="caution">
    <text evidence="8">The sequence shown here is derived from an EMBL/GenBank/DDBJ whole genome shotgun (WGS) entry which is preliminary data.</text>
</comment>
<keyword evidence="2 6" id="KW-0812">Transmembrane</keyword>
<dbReference type="InterPro" id="IPR020846">
    <property type="entry name" value="MFS_dom"/>
</dbReference>
<dbReference type="Pfam" id="PF07690">
    <property type="entry name" value="MFS_1"/>
    <property type="match status" value="1"/>
</dbReference>
<dbReference type="PANTHER" id="PTHR23530">
    <property type="entry name" value="TRANSPORT PROTEIN-RELATED"/>
    <property type="match status" value="1"/>
</dbReference>
<name>A0ABP4ZJY5_9MICO</name>
<evidence type="ECO:0000256" key="3">
    <source>
        <dbReference type="ARBA" id="ARBA00022989"/>
    </source>
</evidence>
<feature type="region of interest" description="Disordered" evidence="5">
    <location>
        <begin position="201"/>
        <end position="246"/>
    </location>
</feature>
<dbReference type="InterPro" id="IPR053160">
    <property type="entry name" value="MFS_DHA3_Transporter"/>
</dbReference>
<evidence type="ECO:0000256" key="6">
    <source>
        <dbReference type="SAM" id="Phobius"/>
    </source>
</evidence>
<dbReference type="PANTHER" id="PTHR23530:SF1">
    <property type="entry name" value="PERMEASE, MAJOR FACILITATOR SUPERFAMILY-RELATED"/>
    <property type="match status" value="1"/>
</dbReference>
<keyword evidence="9" id="KW-1185">Reference proteome</keyword>
<evidence type="ECO:0000256" key="1">
    <source>
        <dbReference type="ARBA" id="ARBA00004651"/>
    </source>
</evidence>
<dbReference type="RefSeq" id="WP_344100891.1">
    <property type="nucleotide sequence ID" value="NZ_BAAANL010000002.1"/>
</dbReference>
<evidence type="ECO:0000313" key="8">
    <source>
        <dbReference type="EMBL" id="GAA1857487.1"/>
    </source>
</evidence>
<dbReference type="InterPro" id="IPR036259">
    <property type="entry name" value="MFS_trans_sf"/>
</dbReference>
<dbReference type="InterPro" id="IPR005829">
    <property type="entry name" value="Sugar_transporter_CS"/>
</dbReference>
<protein>
    <recommendedName>
        <fullName evidence="7">Major facilitator superfamily (MFS) profile domain-containing protein</fullName>
    </recommendedName>
</protein>
<accession>A0ABP4ZJY5</accession>
<proteinExistence type="predicted"/>
<feature type="transmembrane region" description="Helical" evidence="6">
    <location>
        <begin position="71"/>
        <end position="87"/>
    </location>
</feature>
<feature type="transmembrane region" description="Helical" evidence="6">
    <location>
        <begin position="314"/>
        <end position="339"/>
    </location>
</feature>
<evidence type="ECO:0000256" key="2">
    <source>
        <dbReference type="ARBA" id="ARBA00022692"/>
    </source>
</evidence>